<evidence type="ECO:0000256" key="1">
    <source>
        <dbReference type="SAM" id="MobiDB-lite"/>
    </source>
</evidence>
<organism evidence="2 3">
    <name type="scientific">Pyrus ussuriensis x Pyrus communis</name>
    <dbReference type="NCBI Taxonomy" id="2448454"/>
    <lineage>
        <taxon>Eukaryota</taxon>
        <taxon>Viridiplantae</taxon>
        <taxon>Streptophyta</taxon>
        <taxon>Embryophyta</taxon>
        <taxon>Tracheophyta</taxon>
        <taxon>Spermatophyta</taxon>
        <taxon>Magnoliopsida</taxon>
        <taxon>eudicotyledons</taxon>
        <taxon>Gunneridae</taxon>
        <taxon>Pentapetalae</taxon>
        <taxon>rosids</taxon>
        <taxon>fabids</taxon>
        <taxon>Rosales</taxon>
        <taxon>Rosaceae</taxon>
        <taxon>Amygdaloideae</taxon>
        <taxon>Maleae</taxon>
        <taxon>Pyrus</taxon>
    </lineage>
</organism>
<evidence type="ECO:0000313" key="2">
    <source>
        <dbReference type="EMBL" id="KAB2631389.1"/>
    </source>
</evidence>
<comment type="caution">
    <text evidence="2">The sequence shown here is derived from an EMBL/GenBank/DDBJ whole genome shotgun (WGS) entry which is preliminary data.</text>
</comment>
<proteinExistence type="predicted"/>
<feature type="compositionally biased region" description="Basic and acidic residues" evidence="1">
    <location>
        <begin position="1"/>
        <end position="15"/>
    </location>
</feature>
<gene>
    <name evidence="2" type="ORF">D8674_008908</name>
</gene>
<dbReference type="AlphaFoldDB" id="A0A5N5HUR4"/>
<reference evidence="2 3" key="1">
    <citation type="submission" date="2019-09" db="EMBL/GenBank/DDBJ databases">
        <authorList>
            <person name="Ou C."/>
        </authorList>
    </citation>
    <scope>NUCLEOTIDE SEQUENCE [LARGE SCALE GENOMIC DNA]</scope>
    <source>
        <strain evidence="2">S2</strain>
        <tissue evidence="2">Leaf</tissue>
    </source>
</reference>
<dbReference type="EMBL" id="SMOL01000143">
    <property type="protein sequence ID" value="KAB2631389.1"/>
    <property type="molecule type" value="Genomic_DNA"/>
</dbReference>
<name>A0A5N5HUR4_9ROSA</name>
<feature type="region of interest" description="Disordered" evidence="1">
    <location>
        <begin position="1"/>
        <end position="30"/>
    </location>
</feature>
<dbReference type="Proteomes" id="UP000327157">
    <property type="component" value="Chromosome 12"/>
</dbReference>
<keyword evidence="3" id="KW-1185">Reference proteome</keyword>
<protein>
    <submittedName>
        <fullName evidence="2">Uncharacterized protein</fullName>
    </submittedName>
</protein>
<sequence length="64" mass="6973">MRDCRKAVHDGEAKIGGEPGQGLSERDKKASSGRHLAFLPSLSSNCFFGEAIRRPKIMCKARIG</sequence>
<reference evidence="2 3" key="3">
    <citation type="submission" date="2019-11" db="EMBL/GenBank/DDBJ databases">
        <title>A de novo genome assembly of a pear dwarfing rootstock.</title>
        <authorList>
            <person name="Wang F."/>
            <person name="Wang J."/>
            <person name="Li S."/>
            <person name="Zhang Y."/>
            <person name="Fang M."/>
            <person name="Ma L."/>
            <person name="Zhao Y."/>
            <person name="Jiang S."/>
        </authorList>
    </citation>
    <scope>NUCLEOTIDE SEQUENCE [LARGE SCALE GENOMIC DNA]</scope>
    <source>
        <strain evidence="2">S2</strain>
        <tissue evidence="2">Leaf</tissue>
    </source>
</reference>
<evidence type="ECO:0000313" key="3">
    <source>
        <dbReference type="Proteomes" id="UP000327157"/>
    </source>
</evidence>
<reference evidence="3" key="2">
    <citation type="submission" date="2019-10" db="EMBL/GenBank/DDBJ databases">
        <title>A de novo genome assembly of a pear dwarfing rootstock.</title>
        <authorList>
            <person name="Wang F."/>
            <person name="Wang J."/>
            <person name="Li S."/>
            <person name="Zhang Y."/>
            <person name="Fang M."/>
            <person name="Ma L."/>
            <person name="Zhao Y."/>
            <person name="Jiang S."/>
        </authorList>
    </citation>
    <scope>NUCLEOTIDE SEQUENCE [LARGE SCALE GENOMIC DNA]</scope>
</reference>
<accession>A0A5N5HUR4</accession>